<keyword evidence="2" id="KW-0678">Repressor</keyword>
<name>A0A1I8GD27_9PLAT</name>
<evidence type="ECO:0000259" key="14">
    <source>
        <dbReference type="PROSITE" id="PS51293"/>
    </source>
</evidence>
<keyword evidence="4" id="KW-0863">Zinc-finger</keyword>
<feature type="compositionally biased region" description="Polar residues" evidence="12">
    <location>
        <begin position="67"/>
        <end position="79"/>
    </location>
</feature>
<dbReference type="SMART" id="SM00717">
    <property type="entry name" value="SANT"/>
    <property type="match status" value="2"/>
</dbReference>
<evidence type="ECO:0000256" key="9">
    <source>
        <dbReference type="ARBA" id="ARBA00023163"/>
    </source>
</evidence>
<dbReference type="PANTHER" id="PTHR16089:SF28">
    <property type="entry name" value="REST COREPRESSOR"/>
    <property type="match status" value="1"/>
</dbReference>
<sequence>MASRGAKRSAQGNLLQQIDDFLKSADGLLGAESSETESFSISTSAMNRPSQPRQDRPFRNVPIPKETSGSKTGRVATSSRPDRPMERLLSAYQRQSNTPTFSTSEDSDSEEIKQRGPYADARMRMGREYQAVPPSLVGRPGSRCQSPDRALCVWKPLPEAGSDEAAVSLTDDQALGMLYWHKHNVELATVDLPNFIPYPDEWTNEEKVVFDQAFSFQGKQFHKIIHALPDKTVPHLVKYYYQWKKNRAKTSLIERRGGQGGSGNGQGGQGGDDETGSECSDGELPELRPGGRRVRQKQQQSATQKANKQPSSQQQQHHKRKLPRGIFLDYDALLSMSAQGAGRASVVVDALDAQLASARSRVRRNRAQLTQRWESLLSEIQAYQEPDAEGQISYKWTDEELLLAVQGVRRYGKDFRSIAQLIGSKTENHVRYFFAQYRSKFGLDSVLAEYNRESAGKQ</sequence>
<dbReference type="GO" id="GO:0003677">
    <property type="term" value="F:DNA binding"/>
    <property type="evidence" value="ECO:0007669"/>
    <property type="project" value="UniProtKB-KW"/>
</dbReference>
<dbReference type="FunFam" id="1.10.10.60:FF:000012">
    <property type="entry name" value="Metastasis-associated 1 family, member 3"/>
    <property type="match status" value="1"/>
</dbReference>
<dbReference type="InterPro" id="IPR001005">
    <property type="entry name" value="SANT/Myb"/>
</dbReference>
<proteinExistence type="inferred from homology"/>
<evidence type="ECO:0000256" key="10">
    <source>
        <dbReference type="ARBA" id="ARBA00023242"/>
    </source>
</evidence>
<feature type="compositionally biased region" description="Polar residues" evidence="12">
    <location>
        <begin position="92"/>
        <end position="103"/>
    </location>
</feature>
<feature type="domain" description="ELM2" evidence="13">
    <location>
        <begin position="121"/>
        <end position="196"/>
    </location>
</feature>
<dbReference type="GO" id="GO:0008270">
    <property type="term" value="F:zinc ion binding"/>
    <property type="evidence" value="ECO:0007669"/>
    <property type="project" value="UniProtKB-KW"/>
</dbReference>
<evidence type="ECO:0000256" key="7">
    <source>
        <dbReference type="ARBA" id="ARBA00023054"/>
    </source>
</evidence>
<evidence type="ECO:0000256" key="1">
    <source>
        <dbReference type="ARBA" id="ARBA00004123"/>
    </source>
</evidence>
<dbReference type="Pfam" id="PF00249">
    <property type="entry name" value="Myb_DNA-binding"/>
    <property type="match status" value="1"/>
</dbReference>
<keyword evidence="15" id="KW-1185">Reference proteome</keyword>
<dbReference type="InterPro" id="IPR051066">
    <property type="entry name" value="Trans_reg/Corepressor"/>
</dbReference>
<dbReference type="InterPro" id="IPR009057">
    <property type="entry name" value="Homeodomain-like_sf"/>
</dbReference>
<feature type="region of interest" description="Disordered" evidence="12">
    <location>
        <begin position="251"/>
        <end position="321"/>
    </location>
</feature>
<keyword evidence="8" id="KW-0238">DNA-binding</keyword>
<dbReference type="PROSITE" id="PS51156">
    <property type="entry name" value="ELM2"/>
    <property type="match status" value="1"/>
</dbReference>
<feature type="compositionally biased region" description="Low complexity" evidence="12">
    <location>
        <begin position="304"/>
        <end position="315"/>
    </location>
</feature>
<evidence type="ECO:0000256" key="11">
    <source>
        <dbReference type="ARBA" id="ARBA00038011"/>
    </source>
</evidence>
<evidence type="ECO:0000313" key="15">
    <source>
        <dbReference type="Proteomes" id="UP000095280"/>
    </source>
</evidence>
<evidence type="ECO:0000259" key="13">
    <source>
        <dbReference type="PROSITE" id="PS51156"/>
    </source>
</evidence>
<feature type="compositionally biased region" description="Gly residues" evidence="12">
    <location>
        <begin position="258"/>
        <end position="270"/>
    </location>
</feature>
<evidence type="ECO:0000256" key="2">
    <source>
        <dbReference type="ARBA" id="ARBA00022491"/>
    </source>
</evidence>
<dbReference type="PANTHER" id="PTHR16089">
    <property type="entry name" value="REST COREPRESSOR COREST PROTEIN-RELATED"/>
    <property type="match status" value="1"/>
</dbReference>
<keyword evidence="3" id="KW-0479">Metal-binding</keyword>
<evidence type="ECO:0000313" key="16">
    <source>
        <dbReference type="WBParaSite" id="maker-uti_cns_0001537-snap-gene-0.9-mRNA-1"/>
    </source>
</evidence>
<feature type="compositionally biased region" description="Acidic residues" evidence="12">
    <location>
        <begin position="271"/>
        <end position="284"/>
    </location>
</feature>
<feature type="region of interest" description="Disordered" evidence="12">
    <location>
        <begin position="29"/>
        <end position="117"/>
    </location>
</feature>
<dbReference type="GO" id="GO:0006357">
    <property type="term" value="P:regulation of transcription by RNA polymerase II"/>
    <property type="evidence" value="ECO:0007669"/>
    <property type="project" value="TreeGrafter"/>
</dbReference>
<dbReference type="Pfam" id="PF20878">
    <property type="entry name" value="REST_helical"/>
    <property type="match status" value="1"/>
</dbReference>
<protein>
    <submittedName>
        <fullName evidence="16">REST corepressor 1</fullName>
    </submittedName>
</protein>
<comment type="similarity">
    <text evidence="11">Belongs to the CoREST family.</text>
</comment>
<keyword evidence="7" id="KW-0175">Coiled coil</keyword>
<keyword evidence="10" id="KW-0539">Nucleus</keyword>
<dbReference type="GO" id="GO:0005667">
    <property type="term" value="C:transcription regulator complex"/>
    <property type="evidence" value="ECO:0007669"/>
    <property type="project" value="TreeGrafter"/>
</dbReference>
<dbReference type="InterPro" id="IPR017884">
    <property type="entry name" value="SANT_dom"/>
</dbReference>
<keyword evidence="5" id="KW-0862">Zinc</keyword>
<evidence type="ECO:0000256" key="6">
    <source>
        <dbReference type="ARBA" id="ARBA00023015"/>
    </source>
</evidence>
<reference evidence="16" key="1">
    <citation type="submission" date="2016-11" db="UniProtKB">
        <authorList>
            <consortium name="WormBaseParasite"/>
        </authorList>
    </citation>
    <scope>IDENTIFICATION</scope>
</reference>
<evidence type="ECO:0000256" key="3">
    <source>
        <dbReference type="ARBA" id="ARBA00022723"/>
    </source>
</evidence>
<dbReference type="GO" id="GO:0003714">
    <property type="term" value="F:transcription corepressor activity"/>
    <property type="evidence" value="ECO:0007669"/>
    <property type="project" value="TreeGrafter"/>
</dbReference>
<dbReference type="Proteomes" id="UP000095280">
    <property type="component" value="Unplaced"/>
</dbReference>
<feature type="compositionally biased region" description="Low complexity" evidence="12">
    <location>
        <begin position="32"/>
        <end position="44"/>
    </location>
</feature>
<dbReference type="InterPro" id="IPR000949">
    <property type="entry name" value="ELM2_dom"/>
</dbReference>
<comment type="subcellular location">
    <subcellularLocation>
        <location evidence="1">Nucleus</location>
    </subcellularLocation>
</comment>
<feature type="domain" description="SANT" evidence="14">
    <location>
        <begin position="197"/>
        <end position="248"/>
    </location>
</feature>
<dbReference type="Gene3D" id="1.10.10.60">
    <property type="entry name" value="Homeodomain-like"/>
    <property type="match status" value="1"/>
</dbReference>
<evidence type="ECO:0000256" key="8">
    <source>
        <dbReference type="ARBA" id="ARBA00023125"/>
    </source>
</evidence>
<dbReference type="GO" id="GO:0000118">
    <property type="term" value="C:histone deacetylase complex"/>
    <property type="evidence" value="ECO:0007669"/>
    <property type="project" value="TreeGrafter"/>
</dbReference>
<evidence type="ECO:0000256" key="5">
    <source>
        <dbReference type="ARBA" id="ARBA00022833"/>
    </source>
</evidence>
<evidence type="ECO:0000256" key="4">
    <source>
        <dbReference type="ARBA" id="ARBA00022771"/>
    </source>
</evidence>
<dbReference type="AlphaFoldDB" id="A0A1I8GD27"/>
<evidence type="ECO:0000256" key="12">
    <source>
        <dbReference type="SAM" id="MobiDB-lite"/>
    </source>
</evidence>
<keyword evidence="6" id="KW-0805">Transcription regulation</keyword>
<dbReference type="Gene3D" id="1.20.58.1880">
    <property type="match status" value="1"/>
</dbReference>
<organism evidence="15 16">
    <name type="scientific">Macrostomum lignano</name>
    <dbReference type="NCBI Taxonomy" id="282301"/>
    <lineage>
        <taxon>Eukaryota</taxon>
        <taxon>Metazoa</taxon>
        <taxon>Spiralia</taxon>
        <taxon>Lophotrochozoa</taxon>
        <taxon>Platyhelminthes</taxon>
        <taxon>Rhabditophora</taxon>
        <taxon>Macrostomorpha</taxon>
        <taxon>Macrostomida</taxon>
        <taxon>Macrostomidae</taxon>
        <taxon>Macrostomum</taxon>
    </lineage>
</organism>
<accession>A0A1I8GD27</accession>
<dbReference type="WBParaSite" id="maker-uti_cns_0001537-snap-gene-0.9-mRNA-1">
    <property type="protein sequence ID" value="maker-uti_cns_0001537-snap-gene-0.9-mRNA-1"/>
    <property type="gene ID" value="maker-uti_cns_0001537-snap-gene-0.9"/>
</dbReference>
<dbReference type="SUPFAM" id="SSF46689">
    <property type="entry name" value="Homeodomain-like"/>
    <property type="match status" value="2"/>
</dbReference>
<dbReference type="PROSITE" id="PS51293">
    <property type="entry name" value="SANT"/>
    <property type="match status" value="2"/>
</dbReference>
<dbReference type="CDD" id="cd00167">
    <property type="entry name" value="SANT"/>
    <property type="match status" value="1"/>
</dbReference>
<dbReference type="InterPro" id="IPR049048">
    <property type="entry name" value="REST_helical"/>
</dbReference>
<feature type="domain" description="SANT" evidence="14">
    <location>
        <begin position="391"/>
        <end position="442"/>
    </location>
</feature>
<keyword evidence="9" id="KW-0804">Transcription</keyword>